<organism evidence="3 4">
    <name type="scientific">Hoeflea phototrophica (strain DSM 17068 / NCIMB 14078 / DFL-43)</name>
    <dbReference type="NCBI Taxonomy" id="411684"/>
    <lineage>
        <taxon>Bacteria</taxon>
        <taxon>Pseudomonadati</taxon>
        <taxon>Pseudomonadota</taxon>
        <taxon>Alphaproteobacteria</taxon>
        <taxon>Hyphomicrobiales</taxon>
        <taxon>Rhizobiaceae</taxon>
        <taxon>Hoeflea</taxon>
    </lineage>
</organism>
<protein>
    <submittedName>
        <fullName evidence="3">Putative methyltransferase</fullName>
    </submittedName>
</protein>
<name>A9CUC6_HOEPD</name>
<proteinExistence type="predicted"/>
<dbReference type="SUPFAM" id="SSF53335">
    <property type="entry name" value="S-adenosyl-L-methionine-dependent methyltransferases"/>
    <property type="match status" value="1"/>
</dbReference>
<evidence type="ECO:0000256" key="2">
    <source>
        <dbReference type="ARBA" id="ARBA00022679"/>
    </source>
</evidence>
<dbReference type="Pfam" id="PF06325">
    <property type="entry name" value="PrmA"/>
    <property type="match status" value="1"/>
</dbReference>
<dbReference type="PANTHER" id="PTHR43648:SF1">
    <property type="entry name" value="ELECTRON TRANSFER FLAVOPROTEIN BETA SUBUNIT LYSINE METHYLTRANSFERASE"/>
    <property type="match status" value="1"/>
</dbReference>
<dbReference type="GO" id="GO:0016279">
    <property type="term" value="F:protein-lysine N-methyltransferase activity"/>
    <property type="evidence" value="ECO:0007669"/>
    <property type="project" value="TreeGrafter"/>
</dbReference>
<gene>
    <name evidence="3" type="ORF">HPDFL43_18382</name>
</gene>
<dbReference type="AlphaFoldDB" id="A9CUC6"/>
<accession>A9CUC6</accession>
<keyword evidence="1 3" id="KW-0489">Methyltransferase</keyword>
<dbReference type="EMBL" id="ABIA03000005">
    <property type="protein sequence ID" value="EDQ35189.1"/>
    <property type="molecule type" value="Genomic_DNA"/>
</dbReference>
<dbReference type="STRING" id="411684.HPDFL43_18382"/>
<reference evidence="3 4" key="1">
    <citation type="submission" date="2007-10" db="EMBL/GenBank/DDBJ databases">
        <authorList>
            <person name="Wagner-Dobler I."/>
            <person name="Ferriera S."/>
            <person name="Johnson J."/>
            <person name="Kravitz S."/>
            <person name="Beeson K."/>
            <person name="Sutton G."/>
            <person name="Rogers Y.-H."/>
            <person name="Friedman R."/>
            <person name="Frazier M."/>
            <person name="Venter J.C."/>
        </authorList>
    </citation>
    <scope>NUCLEOTIDE SEQUENCE [LARGE SCALE GENOMIC DNA]</scope>
    <source>
        <strain evidence="3 4">DFL-43</strain>
    </source>
</reference>
<dbReference type="HOGENOM" id="CLU_074455_1_0_5"/>
<dbReference type="OrthoDB" id="9794615at2"/>
<evidence type="ECO:0000256" key="1">
    <source>
        <dbReference type="ARBA" id="ARBA00022603"/>
    </source>
</evidence>
<dbReference type="RefSeq" id="WP_007199420.1">
    <property type="nucleotide sequence ID" value="NZ_CM002917.1"/>
</dbReference>
<evidence type="ECO:0000313" key="4">
    <source>
        <dbReference type="Proteomes" id="UP000004291"/>
    </source>
</evidence>
<keyword evidence="2 3" id="KW-0808">Transferase</keyword>
<keyword evidence="4" id="KW-1185">Reference proteome</keyword>
<reference evidence="3 4" key="2">
    <citation type="submission" date="2012-06" db="EMBL/GenBank/DDBJ databases">
        <authorList>
            <person name="Fiebig A."/>
        </authorList>
    </citation>
    <scope>NUCLEOTIDE SEQUENCE [LARGE SCALE GENOMIC DNA]</scope>
    <source>
        <strain evidence="3 4">DFL-43</strain>
    </source>
</reference>
<dbReference type="eggNOG" id="COG3897">
    <property type="taxonomic scope" value="Bacteria"/>
</dbReference>
<dbReference type="InterPro" id="IPR029063">
    <property type="entry name" value="SAM-dependent_MTases_sf"/>
</dbReference>
<dbReference type="Proteomes" id="UP000004291">
    <property type="component" value="Chromosome"/>
</dbReference>
<comment type="caution">
    <text evidence="3">The sequence shown here is derived from an EMBL/GenBank/DDBJ whole genome shotgun (WGS) entry which is preliminary data.</text>
</comment>
<dbReference type="InterPro" id="IPR050078">
    <property type="entry name" value="Ribosomal_L11_MeTrfase_PrmA"/>
</dbReference>
<evidence type="ECO:0000313" key="3">
    <source>
        <dbReference type="EMBL" id="EDQ35189.1"/>
    </source>
</evidence>
<dbReference type="PANTHER" id="PTHR43648">
    <property type="entry name" value="ELECTRON TRANSFER FLAVOPROTEIN BETA SUBUNIT LYSINE METHYLTRANSFERASE"/>
    <property type="match status" value="1"/>
</dbReference>
<sequence length="215" mass="23189">MKTDPEHFILANTALGTPPHVPEIRLHLADEAHDLWLKTEDELEEIGLPPPFWAFAWAGGQGLARHILDNPDLVAGKSVLDFATGSGLVAIAACLGGATPVNAVDIDPWSATATRLNAEANKVGFKITQSNLVGTDAGWDVVLAGDVFYDQAMSALIQPWFSDLAKRGALVLVGDPGRAYCPKDRLELLATYMVPVTRALEDNEIKRTSVFRFTG</sequence>
<dbReference type="GO" id="GO:0032259">
    <property type="term" value="P:methylation"/>
    <property type="evidence" value="ECO:0007669"/>
    <property type="project" value="UniProtKB-KW"/>
</dbReference>
<dbReference type="Gene3D" id="3.40.50.150">
    <property type="entry name" value="Vaccinia Virus protein VP39"/>
    <property type="match status" value="1"/>
</dbReference>